<accession>A0A7X9QHD1</accession>
<dbReference type="RefSeq" id="WP_003087709.1">
    <property type="nucleotide sequence ID" value="NZ_CP043405.1"/>
</dbReference>
<evidence type="ECO:0000313" key="4">
    <source>
        <dbReference type="Proteomes" id="UP000532121"/>
    </source>
</evidence>
<name>A0A7X9QHD1_STRRT</name>
<protein>
    <submittedName>
        <fullName evidence="3">Uncharacterized protein</fullName>
    </submittedName>
</protein>
<evidence type="ECO:0000256" key="1">
    <source>
        <dbReference type="SAM" id="MobiDB-lite"/>
    </source>
</evidence>
<feature type="region of interest" description="Disordered" evidence="1">
    <location>
        <begin position="73"/>
        <end position="92"/>
    </location>
</feature>
<keyword evidence="2" id="KW-0812">Transmembrane</keyword>
<dbReference type="AlphaFoldDB" id="A0A7X9QHD1"/>
<evidence type="ECO:0000313" key="3">
    <source>
        <dbReference type="EMBL" id="NMD49422.1"/>
    </source>
</evidence>
<keyword evidence="2" id="KW-0472">Membrane</keyword>
<keyword evidence="2" id="KW-1133">Transmembrane helix</keyword>
<comment type="caution">
    <text evidence="3">The sequence shown here is derived from an EMBL/GenBank/DDBJ whole genome shotgun (WGS) entry which is preliminary data.</text>
</comment>
<organism evidence="3 4">
    <name type="scientific">Streptococcus ratti</name>
    <dbReference type="NCBI Taxonomy" id="1341"/>
    <lineage>
        <taxon>Bacteria</taxon>
        <taxon>Bacillati</taxon>
        <taxon>Bacillota</taxon>
        <taxon>Bacilli</taxon>
        <taxon>Lactobacillales</taxon>
        <taxon>Streptococcaceae</taxon>
        <taxon>Streptococcus</taxon>
    </lineage>
</organism>
<gene>
    <name evidence="3" type="ORF">HHO37_07065</name>
</gene>
<feature type="transmembrane region" description="Helical" evidence="2">
    <location>
        <begin position="12"/>
        <end position="35"/>
    </location>
</feature>
<proteinExistence type="predicted"/>
<sequence length="92" mass="11029">MEKRTDVWKILAIVFIVLTSVFFILTVTMTTVYILSNQEVHRLIEHSEDKEDKISDYRKIVRKYKEKEVQDSKNTYYSYNDQSYGSDDSYDN</sequence>
<dbReference type="Proteomes" id="UP000532121">
    <property type="component" value="Unassembled WGS sequence"/>
</dbReference>
<dbReference type="EMBL" id="JABASA010000013">
    <property type="protein sequence ID" value="NMD49422.1"/>
    <property type="molecule type" value="Genomic_DNA"/>
</dbReference>
<reference evidence="3 4" key="1">
    <citation type="submission" date="2020-04" db="EMBL/GenBank/DDBJ databases">
        <title>MicrobeNet Type strains.</title>
        <authorList>
            <person name="Nicholson A.C."/>
        </authorList>
    </citation>
    <scope>NUCLEOTIDE SEQUENCE [LARGE SCALE GENOMIC DNA]</scope>
    <source>
        <strain evidence="3 4">DSM 22768</strain>
    </source>
</reference>
<evidence type="ECO:0000256" key="2">
    <source>
        <dbReference type="SAM" id="Phobius"/>
    </source>
</evidence>